<gene>
    <name evidence="2" type="ORF">GpartN1_g7315.t1</name>
</gene>
<dbReference type="AlphaFoldDB" id="A0A9C7Q3A7"/>
<sequence>MGTVQNNEESSFPDDLQDIETETPKLVISCDLIEEEVNEWYRRIDYASNLLQRYKVDGSKQQWDEWKEAVIACIQGLKSLVENRKAVLESWLEAVATQVFPITHSNTGSVECSTEEIERELIDAKMTLAQVEEENVKLEFTYSRLLREGNEVTESTSISESFMERFQSAKQRVQEAETEREKLNEEIERIQSQLFLCRKKNQHLLEEYRALEGQWN</sequence>
<reference evidence="2" key="2">
    <citation type="submission" date="2022-01" db="EMBL/GenBank/DDBJ databases">
        <authorList>
            <person name="Hirooka S."/>
            <person name="Miyagishima S.Y."/>
        </authorList>
    </citation>
    <scope>NUCLEOTIDE SEQUENCE</scope>
    <source>
        <strain evidence="2">NBRC 102759</strain>
    </source>
</reference>
<dbReference type="EMBL" id="BQMJ01000070">
    <property type="protein sequence ID" value="GJQ15524.1"/>
    <property type="molecule type" value="Genomic_DNA"/>
</dbReference>
<dbReference type="Proteomes" id="UP001061958">
    <property type="component" value="Unassembled WGS sequence"/>
</dbReference>
<keyword evidence="1" id="KW-0175">Coiled coil</keyword>
<organism evidence="2 3">
    <name type="scientific">Galdieria partita</name>
    <dbReference type="NCBI Taxonomy" id="83374"/>
    <lineage>
        <taxon>Eukaryota</taxon>
        <taxon>Rhodophyta</taxon>
        <taxon>Bangiophyceae</taxon>
        <taxon>Galdieriales</taxon>
        <taxon>Galdieriaceae</taxon>
        <taxon>Galdieria</taxon>
    </lineage>
</organism>
<evidence type="ECO:0000313" key="3">
    <source>
        <dbReference type="Proteomes" id="UP001061958"/>
    </source>
</evidence>
<feature type="coiled-coil region" evidence="1">
    <location>
        <begin position="114"/>
        <end position="200"/>
    </location>
</feature>
<protein>
    <submittedName>
        <fullName evidence="2">Uncharacterized protein</fullName>
    </submittedName>
</protein>
<proteinExistence type="predicted"/>
<comment type="caution">
    <text evidence="2">The sequence shown here is derived from an EMBL/GenBank/DDBJ whole genome shotgun (WGS) entry which is preliminary data.</text>
</comment>
<keyword evidence="3" id="KW-1185">Reference proteome</keyword>
<reference evidence="2" key="1">
    <citation type="journal article" date="2022" name="Proc. Natl. Acad. Sci. U.S.A.">
        <title>Life cycle and functional genomics of the unicellular red alga Galdieria for elucidating algal and plant evolution and industrial use.</title>
        <authorList>
            <person name="Hirooka S."/>
            <person name="Itabashi T."/>
            <person name="Ichinose T.M."/>
            <person name="Onuma R."/>
            <person name="Fujiwara T."/>
            <person name="Yamashita S."/>
            <person name="Jong L.W."/>
            <person name="Tomita R."/>
            <person name="Iwane A.H."/>
            <person name="Miyagishima S.Y."/>
        </authorList>
    </citation>
    <scope>NUCLEOTIDE SEQUENCE</scope>
    <source>
        <strain evidence="2">NBRC 102759</strain>
    </source>
</reference>
<name>A0A9C7Q3A7_9RHOD</name>
<evidence type="ECO:0000256" key="1">
    <source>
        <dbReference type="SAM" id="Coils"/>
    </source>
</evidence>
<evidence type="ECO:0000313" key="2">
    <source>
        <dbReference type="EMBL" id="GJQ15524.1"/>
    </source>
</evidence>
<accession>A0A9C7Q3A7</accession>